<keyword evidence="3" id="KW-1185">Reference proteome</keyword>
<gene>
    <name evidence="2" type="ORF">ACFSHS_13910</name>
</gene>
<proteinExistence type="predicted"/>
<dbReference type="RefSeq" id="WP_376877456.1">
    <property type="nucleotide sequence ID" value="NZ_JBHUHP010000014.1"/>
</dbReference>
<sequence length="24" mass="2757">MTEPLSSDERRARAGLISRQITLR</sequence>
<accession>A0ABW4XD08</accession>
<protein>
    <submittedName>
        <fullName evidence="2">Uncharacterized protein</fullName>
    </submittedName>
</protein>
<dbReference type="Proteomes" id="UP001597402">
    <property type="component" value="Unassembled WGS sequence"/>
</dbReference>
<name>A0ABW4XD08_9ACTN</name>
<comment type="caution">
    <text evidence="2">The sequence shown here is derived from an EMBL/GenBank/DDBJ whole genome shotgun (WGS) entry which is preliminary data.</text>
</comment>
<feature type="region of interest" description="Disordered" evidence="1">
    <location>
        <begin position="1"/>
        <end position="24"/>
    </location>
</feature>
<evidence type="ECO:0000313" key="2">
    <source>
        <dbReference type="EMBL" id="MFD2092666.1"/>
    </source>
</evidence>
<evidence type="ECO:0000256" key="1">
    <source>
        <dbReference type="SAM" id="MobiDB-lite"/>
    </source>
</evidence>
<dbReference type="EMBL" id="JBHUHP010000014">
    <property type="protein sequence ID" value="MFD2092666.1"/>
    <property type="molecule type" value="Genomic_DNA"/>
</dbReference>
<evidence type="ECO:0000313" key="3">
    <source>
        <dbReference type="Proteomes" id="UP001597402"/>
    </source>
</evidence>
<organism evidence="2 3">
    <name type="scientific">Blastococcus deserti</name>
    <dbReference type="NCBI Taxonomy" id="2259033"/>
    <lineage>
        <taxon>Bacteria</taxon>
        <taxon>Bacillati</taxon>
        <taxon>Actinomycetota</taxon>
        <taxon>Actinomycetes</taxon>
        <taxon>Geodermatophilales</taxon>
        <taxon>Geodermatophilaceae</taxon>
        <taxon>Blastococcus</taxon>
    </lineage>
</organism>
<reference evidence="3" key="1">
    <citation type="journal article" date="2019" name="Int. J. Syst. Evol. Microbiol.">
        <title>The Global Catalogue of Microorganisms (GCM) 10K type strain sequencing project: providing services to taxonomists for standard genome sequencing and annotation.</title>
        <authorList>
            <consortium name="The Broad Institute Genomics Platform"/>
            <consortium name="The Broad Institute Genome Sequencing Center for Infectious Disease"/>
            <person name="Wu L."/>
            <person name="Ma J."/>
        </authorList>
    </citation>
    <scope>NUCLEOTIDE SEQUENCE [LARGE SCALE GENOMIC DNA]</scope>
    <source>
        <strain evidence="3">JCM 3338</strain>
    </source>
</reference>